<reference evidence="1" key="1">
    <citation type="journal article" date="2023" name="Mol. Phylogenet. Evol.">
        <title>Genome-scale phylogeny and comparative genomics of the fungal order Sordariales.</title>
        <authorList>
            <person name="Hensen N."/>
            <person name="Bonometti L."/>
            <person name="Westerberg I."/>
            <person name="Brannstrom I.O."/>
            <person name="Guillou S."/>
            <person name="Cros-Aarteil S."/>
            <person name="Calhoun S."/>
            <person name="Haridas S."/>
            <person name="Kuo A."/>
            <person name="Mondo S."/>
            <person name="Pangilinan J."/>
            <person name="Riley R."/>
            <person name="LaButti K."/>
            <person name="Andreopoulos B."/>
            <person name="Lipzen A."/>
            <person name="Chen C."/>
            <person name="Yan M."/>
            <person name="Daum C."/>
            <person name="Ng V."/>
            <person name="Clum A."/>
            <person name="Steindorff A."/>
            <person name="Ohm R.A."/>
            <person name="Martin F."/>
            <person name="Silar P."/>
            <person name="Natvig D.O."/>
            <person name="Lalanne C."/>
            <person name="Gautier V."/>
            <person name="Ament-Velasquez S.L."/>
            <person name="Kruys A."/>
            <person name="Hutchinson M.I."/>
            <person name="Powell A.J."/>
            <person name="Barry K."/>
            <person name="Miller A.N."/>
            <person name="Grigoriev I.V."/>
            <person name="Debuchy R."/>
            <person name="Gladieux P."/>
            <person name="Hiltunen Thoren M."/>
            <person name="Johannesson H."/>
        </authorList>
    </citation>
    <scope>NUCLEOTIDE SEQUENCE</scope>
    <source>
        <strain evidence="1">FGSC 1904</strain>
    </source>
</reference>
<reference evidence="1" key="2">
    <citation type="submission" date="2023-07" db="EMBL/GenBank/DDBJ databases">
        <authorList>
            <consortium name="Lawrence Berkeley National Laboratory"/>
            <person name="Haridas S."/>
            <person name="Hensen N."/>
            <person name="Bonometti L."/>
            <person name="Westerberg I."/>
            <person name="Brannstrom I.O."/>
            <person name="Guillou S."/>
            <person name="Cros-Aarteil S."/>
            <person name="Calhoun S."/>
            <person name="Kuo A."/>
            <person name="Mondo S."/>
            <person name="Pangilinan J."/>
            <person name="Riley R."/>
            <person name="LaButti K."/>
            <person name="Andreopoulos B."/>
            <person name="Lipzen A."/>
            <person name="Chen C."/>
            <person name="Yanf M."/>
            <person name="Daum C."/>
            <person name="Ng V."/>
            <person name="Clum A."/>
            <person name="Steindorff A."/>
            <person name="Ohm R."/>
            <person name="Martin F."/>
            <person name="Silar P."/>
            <person name="Natvig D."/>
            <person name="Lalanne C."/>
            <person name="Gautier V."/>
            <person name="Ament-velasquez S.L."/>
            <person name="Kruys A."/>
            <person name="Hutchinson M.I."/>
            <person name="Powell A.J."/>
            <person name="Barry K."/>
            <person name="Miller A.N."/>
            <person name="Grigoriev I.V."/>
            <person name="Debuchy R."/>
            <person name="Gladieux P."/>
            <person name="Thoren M.H."/>
            <person name="Johannesson H."/>
        </authorList>
    </citation>
    <scope>NUCLEOTIDE SEQUENCE</scope>
    <source>
        <strain evidence="1">FGSC 1904</strain>
    </source>
</reference>
<proteinExistence type="predicted"/>
<evidence type="ECO:0000313" key="2">
    <source>
        <dbReference type="Proteomes" id="UP001281003"/>
    </source>
</evidence>
<dbReference type="EMBL" id="JAUTDP010000007">
    <property type="protein sequence ID" value="KAK3397863.1"/>
    <property type="molecule type" value="Genomic_DNA"/>
</dbReference>
<dbReference type="AlphaFoldDB" id="A0AAE0PDB6"/>
<keyword evidence="2" id="KW-1185">Reference proteome</keyword>
<evidence type="ECO:0000313" key="1">
    <source>
        <dbReference type="EMBL" id="KAK3397863.1"/>
    </source>
</evidence>
<comment type="caution">
    <text evidence="1">The sequence shown here is derived from an EMBL/GenBank/DDBJ whole genome shotgun (WGS) entry which is preliminary data.</text>
</comment>
<organism evidence="1 2">
    <name type="scientific">Sordaria brevicollis</name>
    <dbReference type="NCBI Taxonomy" id="83679"/>
    <lineage>
        <taxon>Eukaryota</taxon>
        <taxon>Fungi</taxon>
        <taxon>Dikarya</taxon>
        <taxon>Ascomycota</taxon>
        <taxon>Pezizomycotina</taxon>
        <taxon>Sordariomycetes</taxon>
        <taxon>Sordariomycetidae</taxon>
        <taxon>Sordariales</taxon>
        <taxon>Sordariaceae</taxon>
        <taxon>Sordaria</taxon>
    </lineage>
</organism>
<sequence>MLLGVLSKALCSLDTLALSFQLSGFLFSLFRVRTQHADQPDERALSLALDAIGNGCLVHRALGEITSTQLHGSGGLLIQTKGAIERRRAPLRRASS</sequence>
<accession>A0AAE0PDB6</accession>
<protein>
    <submittedName>
        <fullName evidence="1">Uncharacterized protein</fullName>
    </submittedName>
</protein>
<gene>
    <name evidence="1" type="ORF">B0T20DRAFT_233573</name>
</gene>
<dbReference type="Proteomes" id="UP001281003">
    <property type="component" value="Unassembled WGS sequence"/>
</dbReference>
<name>A0AAE0PDB6_SORBR</name>